<reference evidence="5" key="1">
    <citation type="submission" date="2021-01" db="EMBL/GenBank/DDBJ databases">
        <authorList>
            <person name="Kaushik A."/>
        </authorList>
    </citation>
    <scope>NUCLEOTIDE SEQUENCE</scope>
    <source>
        <strain evidence="5">AG4-RS23</strain>
    </source>
</reference>
<dbReference type="InterPro" id="IPR044149">
    <property type="entry name" value="Nitrilases_CHs"/>
</dbReference>
<feature type="non-terminal residue" evidence="5">
    <location>
        <position position="1"/>
    </location>
</feature>
<dbReference type="PANTHER" id="PTHR46044">
    <property type="entry name" value="NITRILASE"/>
    <property type="match status" value="1"/>
</dbReference>
<dbReference type="GO" id="GO:0016836">
    <property type="term" value="F:hydro-lyase activity"/>
    <property type="evidence" value="ECO:0007669"/>
    <property type="project" value="UniProtKB-ARBA"/>
</dbReference>
<dbReference type="AlphaFoldDB" id="A0A8H3C658"/>
<protein>
    <recommendedName>
        <fullName evidence="4">CN hydrolase domain-containing protein</fullName>
    </recommendedName>
</protein>
<dbReference type="InterPro" id="IPR000132">
    <property type="entry name" value="Nitrilase/CN_hydratase_CS"/>
</dbReference>
<proteinExistence type="inferred from homology"/>
<dbReference type="PANTHER" id="PTHR46044:SF14">
    <property type="entry name" value="ARYLACETONITRILASE"/>
    <property type="match status" value="1"/>
</dbReference>
<dbReference type="EMBL" id="CAJMWY010001656">
    <property type="protein sequence ID" value="CAE6472569.1"/>
    <property type="molecule type" value="Genomic_DNA"/>
</dbReference>
<keyword evidence="2" id="KW-0378">Hydrolase</keyword>
<dbReference type="Proteomes" id="UP000663861">
    <property type="component" value="Unassembled WGS sequence"/>
</dbReference>
<evidence type="ECO:0000313" key="5">
    <source>
        <dbReference type="EMBL" id="CAE6472569.1"/>
    </source>
</evidence>
<dbReference type="SUPFAM" id="SSF56317">
    <property type="entry name" value="Carbon-nitrogen hydrolase"/>
    <property type="match status" value="1"/>
</dbReference>
<name>A0A8H3C658_9AGAM</name>
<dbReference type="PROSITE" id="PS50263">
    <property type="entry name" value="CN_HYDROLASE"/>
    <property type="match status" value="1"/>
</dbReference>
<evidence type="ECO:0000313" key="6">
    <source>
        <dbReference type="Proteomes" id="UP000663861"/>
    </source>
</evidence>
<dbReference type="PROSITE" id="PS00920">
    <property type="entry name" value="NITRIL_CHT_1"/>
    <property type="match status" value="1"/>
</dbReference>
<comment type="similarity">
    <text evidence="1">Belongs to the carbon-nitrogen hydrolase superfamily. Nitrilase family.</text>
</comment>
<dbReference type="GO" id="GO:0000257">
    <property type="term" value="F:nitrilase activity"/>
    <property type="evidence" value="ECO:0007669"/>
    <property type="project" value="UniProtKB-ARBA"/>
</dbReference>
<sequence length="403" mass="44562">LRISPLILGGLEAFSRAAAQTYEVFFQEKQLYKRLEKANFTKSSLAITAPTPSVPKKIDMPINLSPSNSDPRVFKIAAVQAEPAWLDLEGGVTKTITIINEAAANGAKVIGFPEIWIPGYPYTPFCQNFIEAAPVLKAYQANSLPLHSEQMRRIQDAVKAAGVEVVLGFSERDAGSLYMAQVTITSDGKIANHRRKIKPTHYEKTLFGDGSAQSVFNVVQTKYGRIGSLNCWEHLQPLLKAHLYTQHPQIFVGAWPPSWESKPGGNMYINSAEAWQRMSQGVSMEGAMYGIVATQVVSKEGAKKMKIFGPDGSQLTEPIDPGKEEILYADISLDRIDDVKLIADNQGNYSRYDLFHIAVHDKRAKNWHAASYENAKEQNAFNEIYGEVDNVAALGLKAVDEEV</sequence>
<organism evidence="5 6">
    <name type="scientific">Rhizoctonia solani</name>
    <dbReference type="NCBI Taxonomy" id="456999"/>
    <lineage>
        <taxon>Eukaryota</taxon>
        <taxon>Fungi</taxon>
        <taxon>Dikarya</taxon>
        <taxon>Basidiomycota</taxon>
        <taxon>Agaricomycotina</taxon>
        <taxon>Agaricomycetes</taxon>
        <taxon>Cantharellales</taxon>
        <taxon>Ceratobasidiaceae</taxon>
        <taxon>Rhizoctonia</taxon>
    </lineage>
</organism>
<dbReference type="InterPro" id="IPR003010">
    <property type="entry name" value="C-N_Hydrolase"/>
</dbReference>
<comment type="caution">
    <text evidence="5">The sequence shown here is derived from an EMBL/GenBank/DDBJ whole genome shotgun (WGS) entry which is preliminary data.</text>
</comment>
<evidence type="ECO:0000256" key="3">
    <source>
        <dbReference type="PROSITE-ProRule" id="PRU10139"/>
    </source>
</evidence>
<evidence type="ECO:0000256" key="2">
    <source>
        <dbReference type="ARBA" id="ARBA00022801"/>
    </source>
</evidence>
<evidence type="ECO:0000256" key="1">
    <source>
        <dbReference type="ARBA" id="ARBA00008129"/>
    </source>
</evidence>
<accession>A0A8H3C658</accession>
<feature type="active site" description="Proton acceptor" evidence="3">
    <location>
        <position position="114"/>
    </location>
</feature>
<dbReference type="InterPro" id="IPR036526">
    <property type="entry name" value="C-N_Hydrolase_sf"/>
</dbReference>
<feature type="domain" description="CN hydrolase" evidence="4">
    <location>
        <begin position="74"/>
        <end position="333"/>
    </location>
</feature>
<dbReference type="Gene3D" id="3.60.110.10">
    <property type="entry name" value="Carbon-nitrogen hydrolase"/>
    <property type="match status" value="1"/>
</dbReference>
<gene>
    <name evidence="5" type="ORF">RDB_LOCUS84852</name>
</gene>
<dbReference type="Pfam" id="PF00795">
    <property type="entry name" value="CN_hydrolase"/>
    <property type="match status" value="1"/>
</dbReference>
<dbReference type="CDD" id="cd07564">
    <property type="entry name" value="nitrilases_CHs"/>
    <property type="match status" value="1"/>
</dbReference>
<evidence type="ECO:0000259" key="4">
    <source>
        <dbReference type="PROSITE" id="PS50263"/>
    </source>
</evidence>